<dbReference type="NCBIfam" id="TIGR02395">
    <property type="entry name" value="rpoN_sigma"/>
    <property type="match status" value="1"/>
</dbReference>
<dbReference type="Pfam" id="PF04552">
    <property type="entry name" value="Sigma54_DBD"/>
    <property type="match status" value="1"/>
</dbReference>
<evidence type="ECO:0000256" key="2">
    <source>
        <dbReference type="ARBA" id="ARBA00022478"/>
    </source>
</evidence>
<evidence type="ECO:0000256" key="5">
    <source>
        <dbReference type="ARBA" id="ARBA00023015"/>
    </source>
</evidence>
<dbReference type="PRINTS" id="PR00045">
    <property type="entry name" value="SIGMA54FCT"/>
</dbReference>
<organism evidence="11 12">
    <name type="scientific">Bombilactobacillus folatiphilus</name>
    <dbReference type="NCBI Taxonomy" id="2923362"/>
    <lineage>
        <taxon>Bacteria</taxon>
        <taxon>Bacillati</taxon>
        <taxon>Bacillota</taxon>
        <taxon>Bacilli</taxon>
        <taxon>Lactobacillales</taxon>
        <taxon>Lactobacillaceae</taxon>
        <taxon>Bombilactobacillus</taxon>
    </lineage>
</organism>
<evidence type="ECO:0000256" key="4">
    <source>
        <dbReference type="ARBA" id="ARBA00022695"/>
    </source>
</evidence>
<evidence type="ECO:0000259" key="9">
    <source>
        <dbReference type="Pfam" id="PF04552"/>
    </source>
</evidence>
<dbReference type="PROSITE" id="PS50044">
    <property type="entry name" value="SIGMA54_3"/>
    <property type="match status" value="1"/>
</dbReference>
<dbReference type="Pfam" id="PF04963">
    <property type="entry name" value="Sigma54_CBD"/>
    <property type="match status" value="1"/>
</dbReference>
<dbReference type="Proteomes" id="UP000831495">
    <property type="component" value="Chromosome"/>
</dbReference>
<evidence type="ECO:0000259" key="10">
    <source>
        <dbReference type="Pfam" id="PF04963"/>
    </source>
</evidence>
<dbReference type="InterPro" id="IPR007046">
    <property type="entry name" value="RNA_pol_sigma_54_core-bd"/>
</dbReference>
<dbReference type="InterPro" id="IPR000394">
    <property type="entry name" value="RNA_pol_sigma_54"/>
</dbReference>
<gene>
    <name evidence="11" type="primary">rpoN</name>
    <name evidence="11" type="ORF">MOO45_00810</name>
</gene>
<keyword evidence="5" id="KW-0805">Transcription regulation</keyword>
<dbReference type="InterPro" id="IPR007634">
    <property type="entry name" value="RNA_pol_sigma_54_DNA-bd"/>
</dbReference>
<protein>
    <submittedName>
        <fullName evidence="11">RNA polymerase factor sigma-54</fullName>
    </submittedName>
</protein>
<dbReference type="PROSITE" id="PS00718">
    <property type="entry name" value="SIGMA54_2"/>
    <property type="match status" value="1"/>
</dbReference>
<evidence type="ECO:0000256" key="6">
    <source>
        <dbReference type="ARBA" id="ARBA00023082"/>
    </source>
</evidence>
<dbReference type="InterPro" id="IPR038709">
    <property type="entry name" value="RpoN_core-bd_sf"/>
</dbReference>
<feature type="domain" description="RNA polymerase sigma factor 54 core-binding" evidence="10">
    <location>
        <begin position="74"/>
        <end position="251"/>
    </location>
</feature>
<dbReference type="PIRSF" id="PIRSF000774">
    <property type="entry name" value="RpoN"/>
    <property type="match status" value="1"/>
</dbReference>
<keyword evidence="4" id="KW-0548">Nucleotidyltransferase</keyword>
<keyword evidence="12" id="KW-1185">Reference proteome</keyword>
<evidence type="ECO:0000256" key="7">
    <source>
        <dbReference type="ARBA" id="ARBA00023125"/>
    </source>
</evidence>
<dbReference type="Gene3D" id="1.10.10.1330">
    <property type="entry name" value="RNA polymerase sigma-54 factor, core-binding domain"/>
    <property type="match status" value="1"/>
</dbReference>
<reference evidence="11" key="1">
    <citation type="journal article" date="2022" name="Int. J. Syst. Evol. Microbiol.">
        <title>Apilactobacillus apisilvae sp. nov., Nicolia spurrieriana gen. nov. sp. nov., Bombilactobacillus folatiphilus sp. nov. and Bombilactobacillus thymidiniphilus sp. nov., four new lactic acid bacterial isolates from stingless bees Tetragonula carbonaria and Austroplebeia australis.</title>
        <authorList>
            <person name="Oliphant S.A."/>
            <person name="Watson-Haigh N.S."/>
            <person name="Sumby K.M."/>
            <person name="Gardner J."/>
            <person name="Groom S."/>
            <person name="Jiranek V."/>
        </authorList>
    </citation>
    <scope>NUCLEOTIDE SEQUENCE</scope>
    <source>
        <strain evidence="11">SG4_D2</strain>
    </source>
</reference>
<sequence>MSFRQTYQLNQKQVQKLVLSQTMKQSLQILQANVLDLNDYVKEQSLENPLFDVNPRLSKTEVALSAQTWHVDVAPQNLDDYLLEQVQLTMRKTHLQQIVILLINCLDEHGYLSFSQQQLQRELQIQPLEFADAKELLVNLDPPGVGAQSLQECLQLQLFNLPATPTNLLASQMLKQTFDQVVSHDWAAITTQLQVSLPQVQAAFGVIQTLSPYPYTADQTAQYVIPELIVQRQGQQLSLEVTKYGYPNLIFVQETYDMLKQSTDRAVQQYVQQKYQAYQTLQQNLNHRLTTLSLIGQLIIEVQADFFLNDTASLHPLLLRDLAQKLALSESTVSRALNGKYLQCERGIFPLKSFLMKRSSGPADHSVAEVQTQIKTLVQQEDKAHPLSDQKLCALLTQAGDYISRRTVAKYRQQLGIVAAAKRKVRR</sequence>
<feature type="domain" description="RNA polymerase sigma factor 54 DNA-binding" evidence="9">
    <location>
        <begin position="268"/>
        <end position="424"/>
    </location>
</feature>
<evidence type="ECO:0000313" key="12">
    <source>
        <dbReference type="Proteomes" id="UP000831495"/>
    </source>
</evidence>
<dbReference type="Gene3D" id="1.10.10.60">
    <property type="entry name" value="Homeodomain-like"/>
    <property type="match status" value="1"/>
</dbReference>
<keyword evidence="3" id="KW-0808">Transferase</keyword>
<keyword evidence="6" id="KW-0731">Sigma factor</keyword>
<keyword evidence="2" id="KW-0240">DNA-directed RNA polymerase</keyword>
<dbReference type="PROSITE" id="PS00717">
    <property type="entry name" value="SIGMA54_1"/>
    <property type="match status" value="1"/>
</dbReference>
<dbReference type="Pfam" id="PF00309">
    <property type="entry name" value="Sigma54_AID"/>
    <property type="match status" value="1"/>
</dbReference>
<name>A0ABY4P950_9LACO</name>
<comment type="similarity">
    <text evidence="1">Belongs to the sigma-54 factor family.</text>
</comment>
<proteinExistence type="inferred from homology"/>
<evidence type="ECO:0000256" key="8">
    <source>
        <dbReference type="ARBA" id="ARBA00023163"/>
    </source>
</evidence>
<evidence type="ECO:0000256" key="1">
    <source>
        <dbReference type="ARBA" id="ARBA00008798"/>
    </source>
</evidence>
<dbReference type="RefSeq" id="WP_249514533.1">
    <property type="nucleotide sequence ID" value="NZ_CP093366.1"/>
</dbReference>
<dbReference type="PANTHER" id="PTHR32248:SF4">
    <property type="entry name" value="RNA POLYMERASE SIGMA-54 FACTOR"/>
    <property type="match status" value="1"/>
</dbReference>
<keyword evidence="7" id="KW-0238">DNA-binding</keyword>
<accession>A0ABY4P950</accession>
<dbReference type="PANTHER" id="PTHR32248">
    <property type="entry name" value="RNA POLYMERASE SIGMA-54 FACTOR"/>
    <property type="match status" value="1"/>
</dbReference>
<keyword evidence="8" id="KW-0804">Transcription</keyword>
<dbReference type="EMBL" id="CP093366">
    <property type="protein sequence ID" value="UQS82264.1"/>
    <property type="molecule type" value="Genomic_DNA"/>
</dbReference>
<evidence type="ECO:0000313" key="11">
    <source>
        <dbReference type="EMBL" id="UQS82264.1"/>
    </source>
</evidence>
<evidence type="ECO:0000256" key="3">
    <source>
        <dbReference type="ARBA" id="ARBA00022679"/>
    </source>
</evidence>